<dbReference type="SUPFAM" id="SSF51735">
    <property type="entry name" value="NAD(P)-binding Rossmann-fold domains"/>
    <property type="match status" value="1"/>
</dbReference>
<comment type="similarity">
    <text evidence="1">Belongs to the short-chain dehydrogenases/reductases (SDR) family.</text>
</comment>
<organism evidence="4 5">
    <name type="scientific">Serratia proteamaculans</name>
    <dbReference type="NCBI Taxonomy" id="28151"/>
    <lineage>
        <taxon>Bacteria</taxon>
        <taxon>Pseudomonadati</taxon>
        <taxon>Pseudomonadota</taxon>
        <taxon>Gammaproteobacteria</taxon>
        <taxon>Enterobacterales</taxon>
        <taxon>Yersiniaceae</taxon>
        <taxon>Serratia</taxon>
    </lineage>
</organism>
<dbReference type="Gene3D" id="3.40.50.720">
    <property type="entry name" value="NAD(P)-binding Rossmann-like Domain"/>
    <property type="match status" value="1"/>
</dbReference>
<evidence type="ECO:0000256" key="1">
    <source>
        <dbReference type="ARBA" id="ARBA00006484"/>
    </source>
</evidence>
<accession>A0ABS0TZR1</accession>
<protein>
    <submittedName>
        <fullName evidence="4">SDR family NAD(P)-dependent oxidoreductase</fullName>
    </submittedName>
</protein>
<keyword evidence="2" id="KW-0560">Oxidoreductase</keyword>
<feature type="region of interest" description="Disordered" evidence="3">
    <location>
        <begin position="1"/>
        <end position="31"/>
    </location>
</feature>
<feature type="non-terminal residue" evidence="4">
    <location>
        <position position="103"/>
    </location>
</feature>
<comment type="caution">
    <text evidence="4">The sequence shown here is derived from an EMBL/GenBank/DDBJ whole genome shotgun (WGS) entry which is preliminary data.</text>
</comment>
<dbReference type="InterPro" id="IPR002347">
    <property type="entry name" value="SDR_fam"/>
</dbReference>
<keyword evidence="5" id="KW-1185">Reference proteome</keyword>
<dbReference type="Proteomes" id="UP000639004">
    <property type="component" value="Unassembled WGS sequence"/>
</dbReference>
<sequence length="103" mass="11008">MVQAPQPAQHQDRQPGLESEMTPEPKYDDPLYRAAGKLTGKVAIITGGDSGIGRAAAIAFAKEGAKVVVVYLNEDHDATVTQKSAEEYGGDLLLLRGDLRDNT</sequence>
<dbReference type="RefSeq" id="WP_198642903.1">
    <property type="nucleotide sequence ID" value="NZ_JAEHSL010000134.1"/>
</dbReference>
<dbReference type="PANTHER" id="PTHR48107">
    <property type="entry name" value="NADPH-DEPENDENT ALDEHYDE REDUCTASE-LIKE PROTEIN, CHLOROPLASTIC-RELATED"/>
    <property type="match status" value="1"/>
</dbReference>
<proteinExistence type="inferred from homology"/>
<evidence type="ECO:0000256" key="2">
    <source>
        <dbReference type="ARBA" id="ARBA00023002"/>
    </source>
</evidence>
<reference evidence="4 5" key="1">
    <citation type="submission" date="2020-12" db="EMBL/GenBank/DDBJ databases">
        <title>Enhanced detection system for hospital associated transmission using whole genome sequencing surveillance.</title>
        <authorList>
            <person name="Harrison L.H."/>
            <person name="Van Tyne D."/>
            <person name="Marsh J.W."/>
            <person name="Griffith M.P."/>
            <person name="Snyder D.J."/>
            <person name="Cooper V.S."/>
            <person name="Mustapha M."/>
        </authorList>
    </citation>
    <scope>NUCLEOTIDE SEQUENCE [LARGE SCALE GENOMIC DNA]</scope>
    <source>
        <strain evidence="4 5">SER00238</strain>
    </source>
</reference>
<evidence type="ECO:0000256" key="3">
    <source>
        <dbReference type="SAM" id="MobiDB-lite"/>
    </source>
</evidence>
<evidence type="ECO:0000313" key="4">
    <source>
        <dbReference type="EMBL" id="MBI6183863.1"/>
    </source>
</evidence>
<name>A0ABS0TZR1_SERPR</name>
<dbReference type="InterPro" id="IPR036291">
    <property type="entry name" value="NAD(P)-bd_dom_sf"/>
</dbReference>
<dbReference type="PANTHER" id="PTHR48107:SF16">
    <property type="entry name" value="NADPH-DEPENDENT ALDEHYDE REDUCTASE 1, CHLOROPLASTIC"/>
    <property type="match status" value="1"/>
</dbReference>
<dbReference type="Pfam" id="PF00106">
    <property type="entry name" value="adh_short"/>
    <property type="match status" value="1"/>
</dbReference>
<gene>
    <name evidence="4" type="ORF">JEQ07_26220</name>
</gene>
<evidence type="ECO:0000313" key="5">
    <source>
        <dbReference type="Proteomes" id="UP000639004"/>
    </source>
</evidence>
<dbReference type="EMBL" id="JAEHSL010000134">
    <property type="protein sequence ID" value="MBI6183863.1"/>
    <property type="molecule type" value="Genomic_DNA"/>
</dbReference>